<dbReference type="Gene3D" id="3.30.70.2740">
    <property type="match status" value="1"/>
</dbReference>
<dbReference type="InterPro" id="IPR016169">
    <property type="entry name" value="FAD-bd_PCMH_sub2"/>
</dbReference>
<keyword evidence="2" id="KW-0285">Flavoprotein</keyword>
<dbReference type="Pfam" id="PF01565">
    <property type="entry name" value="FAD_binding_4"/>
    <property type="match status" value="1"/>
</dbReference>
<dbReference type="SUPFAM" id="SSF55103">
    <property type="entry name" value="FAD-linked oxidases, C-terminal domain"/>
    <property type="match status" value="1"/>
</dbReference>
<dbReference type="GO" id="GO:0022904">
    <property type="term" value="P:respiratory electron transport chain"/>
    <property type="evidence" value="ECO:0007669"/>
    <property type="project" value="TreeGrafter"/>
</dbReference>
<evidence type="ECO:0000313" key="7">
    <source>
        <dbReference type="Proteomes" id="UP000637423"/>
    </source>
</evidence>
<feature type="domain" description="FAD-binding PCMH-type" evidence="5">
    <location>
        <begin position="49"/>
        <end position="230"/>
    </location>
</feature>
<dbReference type="GO" id="GO:0016491">
    <property type="term" value="F:oxidoreductase activity"/>
    <property type="evidence" value="ECO:0007669"/>
    <property type="project" value="UniProtKB-KW"/>
</dbReference>
<evidence type="ECO:0000313" key="6">
    <source>
        <dbReference type="EMBL" id="GGC60951.1"/>
    </source>
</evidence>
<protein>
    <submittedName>
        <fullName evidence="6">Oxidoreductase</fullName>
    </submittedName>
</protein>
<reference evidence="6" key="2">
    <citation type="submission" date="2020-09" db="EMBL/GenBank/DDBJ databases">
        <authorList>
            <person name="Sun Q."/>
            <person name="Zhou Y."/>
        </authorList>
    </citation>
    <scope>NUCLEOTIDE SEQUENCE</scope>
    <source>
        <strain evidence="6">CGMCC 1.10998</strain>
    </source>
</reference>
<keyword evidence="3" id="KW-0274">FAD</keyword>
<dbReference type="PANTHER" id="PTHR43716:SF1">
    <property type="entry name" value="D-2-HYDROXYGLUTARATE DEHYDROGENASE, MITOCHONDRIAL"/>
    <property type="match status" value="1"/>
</dbReference>
<dbReference type="Gene3D" id="3.30.70.2190">
    <property type="match status" value="1"/>
</dbReference>
<evidence type="ECO:0000259" key="5">
    <source>
        <dbReference type="PROSITE" id="PS51387"/>
    </source>
</evidence>
<gene>
    <name evidence="6" type="ORF">GCM10011396_04880</name>
</gene>
<dbReference type="EMBL" id="BMED01000001">
    <property type="protein sequence ID" value="GGC60951.1"/>
    <property type="molecule type" value="Genomic_DNA"/>
</dbReference>
<dbReference type="PROSITE" id="PS51387">
    <property type="entry name" value="FAD_PCMH"/>
    <property type="match status" value="1"/>
</dbReference>
<evidence type="ECO:0000256" key="2">
    <source>
        <dbReference type="ARBA" id="ARBA00022630"/>
    </source>
</evidence>
<evidence type="ECO:0000256" key="1">
    <source>
        <dbReference type="ARBA" id="ARBA00001974"/>
    </source>
</evidence>
<dbReference type="InterPro" id="IPR016167">
    <property type="entry name" value="FAD-bd_PCMH_sub1"/>
</dbReference>
<dbReference type="InterPro" id="IPR006094">
    <property type="entry name" value="Oxid_FAD_bind_N"/>
</dbReference>
<proteinExistence type="predicted"/>
<comment type="caution">
    <text evidence="6">The sequence shown here is derived from an EMBL/GenBank/DDBJ whole genome shotgun (WGS) entry which is preliminary data.</text>
</comment>
<dbReference type="InterPro" id="IPR036318">
    <property type="entry name" value="FAD-bd_PCMH-like_sf"/>
</dbReference>
<evidence type="ECO:0000256" key="4">
    <source>
        <dbReference type="ARBA" id="ARBA00023002"/>
    </source>
</evidence>
<dbReference type="InterPro" id="IPR004113">
    <property type="entry name" value="FAD-bd_oxidored_4_C"/>
</dbReference>
<dbReference type="GO" id="GO:0071949">
    <property type="term" value="F:FAD binding"/>
    <property type="evidence" value="ECO:0007669"/>
    <property type="project" value="InterPro"/>
</dbReference>
<dbReference type="Proteomes" id="UP000637423">
    <property type="component" value="Unassembled WGS sequence"/>
</dbReference>
<dbReference type="InterPro" id="IPR051264">
    <property type="entry name" value="FAD-oxidored/transferase_4"/>
</dbReference>
<accession>A0A916U6G3</accession>
<evidence type="ECO:0000256" key="3">
    <source>
        <dbReference type="ARBA" id="ARBA00022827"/>
    </source>
</evidence>
<keyword evidence="7" id="KW-1185">Reference proteome</keyword>
<organism evidence="6 7">
    <name type="scientific">Undibacterium terreum</name>
    <dbReference type="NCBI Taxonomy" id="1224302"/>
    <lineage>
        <taxon>Bacteria</taxon>
        <taxon>Pseudomonadati</taxon>
        <taxon>Pseudomonadota</taxon>
        <taxon>Betaproteobacteria</taxon>
        <taxon>Burkholderiales</taxon>
        <taxon>Oxalobacteraceae</taxon>
        <taxon>Undibacterium</taxon>
    </lineage>
</organism>
<sequence length="489" mass="52396">MAAMSKQLSEQFSEQLGEHLAALAALLDERGMLLDAEECRPYVTGARYGNGQALAVLRPTDANQIAGIVAYCAKARLPLVLQGANTGLVAASTPDASGNLLVLSLERLRKTIEVDAVNRSVLVDAGVTLQELNDALEPHGLFFPIDLGANPSIGGMIAANTGGARLIKYGDVRHNLLGLQAVLLDPPGQMLDLLQALRKNNTGPDLKQLFVGTSGAYGVITAAVLQAHRLPQQTATALVVPRDQAAVLQLLQALEQDFPEFLAAFEGISGACLDAVARHIPDIGNPFAPEPVPEYCVLIELSSAGSPQAMGVSLEDALTACLEKLFGDVIVNAVVGRGKELWRLRHAVSEAVRQEGKVIAFDISMPRSALVAFRGEALGLVDSRHPWLKVMDFGHWGDGGAHFNMVWPADAPLAYDAVIVGTLRHAIYDLVVVKYHGSFSAEHGIGPYNQAYYHRYISASAQQLSGKLQNLLDPQRLLGVTWFGEEGER</sequence>
<dbReference type="Gene3D" id="3.30.43.10">
    <property type="entry name" value="Uridine Diphospho-n-acetylenolpyruvylglucosamine Reductase, domain 2"/>
    <property type="match status" value="1"/>
</dbReference>
<keyword evidence="4" id="KW-0560">Oxidoreductase</keyword>
<dbReference type="Pfam" id="PF02913">
    <property type="entry name" value="FAD-oxidase_C"/>
    <property type="match status" value="1"/>
</dbReference>
<dbReference type="AlphaFoldDB" id="A0A916U6G3"/>
<comment type="cofactor">
    <cofactor evidence="1">
        <name>FAD</name>
        <dbReference type="ChEBI" id="CHEBI:57692"/>
    </cofactor>
</comment>
<name>A0A916U6G3_9BURK</name>
<dbReference type="InterPro" id="IPR016164">
    <property type="entry name" value="FAD-linked_Oxase-like_C"/>
</dbReference>
<dbReference type="PANTHER" id="PTHR43716">
    <property type="entry name" value="D-2-HYDROXYGLUTARATE DEHYDROGENASE, MITOCHONDRIAL"/>
    <property type="match status" value="1"/>
</dbReference>
<dbReference type="InterPro" id="IPR016166">
    <property type="entry name" value="FAD-bd_PCMH"/>
</dbReference>
<dbReference type="SUPFAM" id="SSF56176">
    <property type="entry name" value="FAD-binding/transporter-associated domain-like"/>
    <property type="match status" value="1"/>
</dbReference>
<dbReference type="Gene3D" id="3.30.465.10">
    <property type="match status" value="1"/>
</dbReference>
<reference evidence="6" key="1">
    <citation type="journal article" date="2014" name="Int. J. Syst. Evol. Microbiol.">
        <title>Complete genome sequence of Corynebacterium casei LMG S-19264T (=DSM 44701T), isolated from a smear-ripened cheese.</title>
        <authorList>
            <consortium name="US DOE Joint Genome Institute (JGI-PGF)"/>
            <person name="Walter F."/>
            <person name="Albersmeier A."/>
            <person name="Kalinowski J."/>
            <person name="Ruckert C."/>
        </authorList>
    </citation>
    <scope>NUCLEOTIDE SEQUENCE</scope>
    <source>
        <strain evidence="6">CGMCC 1.10998</strain>
    </source>
</reference>